<dbReference type="Pfam" id="PF08172">
    <property type="entry name" value="CASP_C"/>
    <property type="match status" value="1"/>
</dbReference>
<feature type="compositionally biased region" description="Low complexity" evidence="11">
    <location>
        <begin position="1292"/>
        <end position="1308"/>
    </location>
</feature>
<evidence type="ECO:0000256" key="7">
    <source>
        <dbReference type="ARBA" id="ARBA00023034"/>
    </source>
</evidence>
<dbReference type="Gene3D" id="3.40.50.300">
    <property type="entry name" value="P-loop containing nucleotide triphosphate hydrolases"/>
    <property type="match status" value="1"/>
</dbReference>
<dbReference type="Pfam" id="PF00931">
    <property type="entry name" value="NB-ARC"/>
    <property type="match status" value="1"/>
</dbReference>
<organism evidence="13 14">
    <name type="scientific">Lachnellula willkommii</name>
    <dbReference type="NCBI Taxonomy" id="215461"/>
    <lineage>
        <taxon>Eukaryota</taxon>
        <taxon>Fungi</taxon>
        <taxon>Dikarya</taxon>
        <taxon>Ascomycota</taxon>
        <taxon>Pezizomycotina</taxon>
        <taxon>Leotiomycetes</taxon>
        <taxon>Helotiales</taxon>
        <taxon>Lachnaceae</taxon>
        <taxon>Lachnellula</taxon>
    </lineage>
</organism>
<dbReference type="GO" id="GO:0043531">
    <property type="term" value="F:ADP binding"/>
    <property type="evidence" value="ECO:0007669"/>
    <property type="project" value="InterPro"/>
</dbReference>
<dbReference type="InterPro" id="IPR057476">
    <property type="entry name" value="Cux_N"/>
</dbReference>
<feature type="domain" description="Stress-response A/B barrel" evidence="12">
    <location>
        <begin position="535"/>
        <end position="663"/>
    </location>
</feature>
<reference evidence="13 14" key="1">
    <citation type="submission" date="2018-05" db="EMBL/GenBank/DDBJ databases">
        <title>Genome sequencing and assembly of the regulated plant pathogen Lachnellula willkommii and related sister species for the development of diagnostic species identification markers.</title>
        <authorList>
            <person name="Giroux E."/>
            <person name="Bilodeau G."/>
        </authorList>
    </citation>
    <scope>NUCLEOTIDE SEQUENCE [LARGE SCALE GENOMIC DNA]</scope>
    <source>
        <strain evidence="13 14">CBS 172.35</strain>
    </source>
</reference>
<sequence length="1325" mass="147204">DLEMALPKYRNYEEKPPMTPALEDALCIICTDIILFCAQGITFFRNNPHFARSTSLWSFFNDKFLGSLSSLQHHSRHVDEEVDTIRMTREADSAERLKVIADMKAVSLNDQGNLPCHVLPYGLNPQFLARTEEISQVRVALDPGSNEAESAMKVLTIHGLGGVGKSQIALHYANTSMKLFDVIAWIPSETHVKMSQAIANAAAKLGLPRNETEAKEEDMQMVLKFKDWLNSSGKSYLLVFDNVENLDVLLPVWPSSNMGSILITTRSSSVASARASKTLHLHSFSSEAGKETLIALAGIRAETNEEDIAISEICRLLGGLPLAIVQISQFIRERGYSYQEFLRLYEKSAARLHSKVNDPQEYDHTLDTVWVKSLENLPKDSEILLSHIALDAAQPMVALRAYQDTLTARLKLFGPDNPQIADVYDSIACAYTEIGDVAKSFETLEKSKAIHLSNDPKRMARTLAIYAMTYLRAGQPDEALQALTNCWKLQGQSEEQIALSRYPKHSGDIVLLARIYHAQNKKEEALELASKSIAIRRGILGSKGPRVADSMFIVAGILLESGKEALAMKLLREIVDMSQGMIEMQGHLARASWTLGNILVRNEQSDQGLKLKETAREGGLTHIFVLEFENRSDEMYYLEKDPAHLAFVKSIDGLLKRAQVVDFTPGVFQETSRLRSDDSPLGSVNTMADFADAALREAAQNDGPTPVHEEDNKFQKAISAWRNIDLTSMIPTLDNTASEIVQYQRDSTVQRKDLAQKTKDFRKLDDSGKLGEIKGLLKAYQTFIDLLTNHSKSTNSAFLSVYSSLSEAPDPYPLLEASVDSLLLSEDTLPKVAQENEHLQKNVSKLTTQLEETESRLETERTARKNLEEGLETKVKDVETSWSAVVEEKKGNWEAKEKLLEEKVENQERLLNEIKASYEVTQRLGQSESDGNDTGRGHVTSAELEMVNSDLERTSVRLAEVEARNEQLRVELAQSASQVPSHPALNLEDDPGYMRMRSENSSLMRKLDAARVERDARKRELDGRLRSLEREIGMLKEERDSLKIKVQKWSDYEDVKQELEVLKSIEFATGDDDDQDIADPVASHNAVENGASKGKGDTLEQLLLARNKKLSDELTILRVSHQDLQSRLQSMQEDLSKTNADLEKAQHLNSTLENDLANVQSEAATAYPSGASVAGTYVSRYPQSSAVGAGRKGRVSPTSSIISGFDPRSASLGTTSLEQLRSGEPVGGGSGILPMITAQRDRFKKRNTQLENELSESHRTLSSLRQEVASLQKDNLNLYEKTRYVSTYNRAAPTASSASSYATNPNPSTIQMSSTTSSGLALDRA</sequence>
<evidence type="ECO:0000256" key="11">
    <source>
        <dbReference type="SAM" id="MobiDB-lite"/>
    </source>
</evidence>
<keyword evidence="5" id="KW-0812">Transmembrane</keyword>
<dbReference type="SUPFAM" id="SSF48452">
    <property type="entry name" value="TPR-like"/>
    <property type="match status" value="2"/>
</dbReference>
<evidence type="ECO:0000256" key="4">
    <source>
        <dbReference type="ARBA" id="ARBA00022448"/>
    </source>
</evidence>
<evidence type="ECO:0000256" key="3">
    <source>
        <dbReference type="ARBA" id="ARBA00018691"/>
    </source>
</evidence>
<evidence type="ECO:0000256" key="6">
    <source>
        <dbReference type="ARBA" id="ARBA00022989"/>
    </source>
</evidence>
<comment type="similarity">
    <text evidence="2">Belongs to the CASP family.</text>
</comment>
<dbReference type="Proteomes" id="UP000315522">
    <property type="component" value="Unassembled WGS sequence"/>
</dbReference>
<keyword evidence="8 10" id="KW-0175">Coiled coil</keyword>
<dbReference type="Pfam" id="PF13374">
    <property type="entry name" value="TPR_10"/>
    <property type="match status" value="1"/>
</dbReference>
<dbReference type="Pfam" id="PF25398">
    <property type="entry name" value="CUX1_N"/>
    <property type="match status" value="1"/>
</dbReference>
<protein>
    <recommendedName>
        <fullName evidence="3">Protein CASP</fullName>
    </recommendedName>
</protein>
<evidence type="ECO:0000313" key="14">
    <source>
        <dbReference type="Proteomes" id="UP000315522"/>
    </source>
</evidence>
<gene>
    <name evidence="13" type="primary">COY1</name>
    <name evidence="13" type="ORF">LAWI1_G007040</name>
</gene>
<dbReference type="InterPro" id="IPR012955">
    <property type="entry name" value="CASP_C"/>
</dbReference>
<dbReference type="PROSITE" id="PS51502">
    <property type="entry name" value="S_R_A_B_BARREL"/>
    <property type="match status" value="1"/>
</dbReference>
<dbReference type="PANTHER" id="PTHR14043">
    <property type="entry name" value="CCAAT DISPLACEMENT PROTEIN-RELATED"/>
    <property type="match status" value="1"/>
</dbReference>
<feature type="coiled-coil region" evidence="10">
    <location>
        <begin position="1121"/>
        <end position="1162"/>
    </location>
</feature>
<dbReference type="GO" id="GO:0006891">
    <property type="term" value="P:intra-Golgi vesicle-mediated transport"/>
    <property type="evidence" value="ECO:0007669"/>
    <property type="project" value="InterPro"/>
</dbReference>
<keyword evidence="9" id="KW-0472">Membrane</keyword>
<keyword evidence="7" id="KW-0333">Golgi apparatus</keyword>
<feature type="region of interest" description="Disordered" evidence="11">
    <location>
        <begin position="973"/>
        <end position="993"/>
    </location>
</feature>
<dbReference type="EMBL" id="QGML01001417">
    <property type="protein sequence ID" value="TVY89091.1"/>
    <property type="molecule type" value="Genomic_DNA"/>
</dbReference>
<dbReference type="PRINTS" id="PR00364">
    <property type="entry name" value="DISEASERSIST"/>
</dbReference>
<feature type="region of interest" description="Disordered" evidence="11">
    <location>
        <begin position="1292"/>
        <end position="1325"/>
    </location>
</feature>
<dbReference type="SUPFAM" id="SSF52540">
    <property type="entry name" value="P-loop containing nucleoside triphosphate hydrolases"/>
    <property type="match status" value="1"/>
</dbReference>
<dbReference type="GO" id="GO:0000139">
    <property type="term" value="C:Golgi membrane"/>
    <property type="evidence" value="ECO:0007669"/>
    <property type="project" value="UniProtKB-SubCell"/>
</dbReference>
<feature type="non-terminal residue" evidence="13">
    <location>
        <position position="1"/>
    </location>
</feature>
<proteinExistence type="inferred from homology"/>
<comment type="caution">
    <text evidence="13">The sequence shown here is derived from an EMBL/GenBank/DDBJ whole genome shotgun (WGS) entry which is preliminary data.</text>
</comment>
<dbReference type="InterPro" id="IPR027417">
    <property type="entry name" value="P-loop_NTPase"/>
</dbReference>
<dbReference type="PANTHER" id="PTHR14043:SF2">
    <property type="entry name" value="HOMEOBOX PROTEIN CUT"/>
    <property type="match status" value="1"/>
</dbReference>
<evidence type="ECO:0000256" key="5">
    <source>
        <dbReference type="ARBA" id="ARBA00022692"/>
    </source>
</evidence>
<evidence type="ECO:0000256" key="1">
    <source>
        <dbReference type="ARBA" id="ARBA00004409"/>
    </source>
</evidence>
<evidence type="ECO:0000256" key="9">
    <source>
        <dbReference type="ARBA" id="ARBA00023136"/>
    </source>
</evidence>
<feature type="coiled-coil region" evidence="10">
    <location>
        <begin position="1240"/>
        <end position="1281"/>
    </location>
</feature>
<evidence type="ECO:0000256" key="8">
    <source>
        <dbReference type="ARBA" id="ARBA00023054"/>
    </source>
</evidence>
<evidence type="ECO:0000313" key="13">
    <source>
        <dbReference type="EMBL" id="TVY89091.1"/>
    </source>
</evidence>
<comment type="subcellular location">
    <subcellularLocation>
        <location evidence="1">Golgi apparatus membrane</location>
        <topology evidence="1">Single-pass type IV membrane protein</topology>
    </subcellularLocation>
</comment>
<dbReference type="Gene3D" id="3.30.70.100">
    <property type="match status" value="1"/>
</dbReference>
<evidence type="ECO:0000256" key="10">
    <source>
        <dbReference type="SAM" id="Coils"/>
    </source>
</evidence>
<accession>A0A559M7Z8</accession>
<dbReference type="InterPro" id="IPR002182">
    <property type="entry name" value="NB-ARC"/>
</dbReference>
<dbReference type="Pfam" id="PF07876">
    <property type="entry name" value="Dabb"/>
    <property type="match status" value="1"/>
</dbReference>
<dbReference type="SUPFAM" id="SSF54909">
    <property type="entry name" value="Dimeric alpha+beta barrel"/>
    <property type="match status" value="1"/>
</dbReference>
<evidence type="ECO:0000259" key="12">
    <source>
        <dbReference type="PROSITE" id="PS51502"/>
    </source>
</evidence>
<name>A0A559M7Z8_9HELO</name>
<keyword evidence="14" id="KW-1185">Reference proteome</keyword>
<keyword evidence="4" id="KW-0813">Transport</keyword>
<keyword evidence="6" id="KW-1133">Transmembrane helix</keyword>
<dbReference type="InterPro" id="IPR011008">
    <property type="entry name" value="Dimeric_a/b-barrel"/>
</dbReference>
<dbReference type="InterPro" id="IPR013097">
    <property type="entry name" value="Dabb"/>
</dbReference>
<feature type="compositionally biased region" description="Polar residues" evidence="11">
    <location>
        <begin position="1309"/>
        <end position="1319"/>
    </location>
</feature>
<evidence type="ECO:0000256" key="2">
    <source>
        <dbReference type="ARBA" id="ARBA00006415"/>
    </source>
</evidence>
<dbReference type="Gene3D" id="1.25.40.10">
    <property type="entry name" value="Tetratricopeptide repeat domain"/>
    <property type="match status" value="2"/>
</dbReference>
<dbReference type="InterPro" id="IPR011990">
    <property type="entry name" value="TPR-like_helical_dom_sf"/>
</dbReference>